<dbReference type="Proteomes" id="UP000257014">
    <property type="component" value="Unassembled WGS sequence"/>
</dbReference>
<sequence>MKIVGVTACTTGVAHTYMAQEALEKECRKRGHEIKIETQGGMGIENELTEEEIAEADAVILAVAIGIEGDERFDEKRDQGKVLTFDPSVVIKNVSEVVDQLEKL</sequence>
<dbReference type="GO" id="GO:0022877">
    <property type="term" value="F:protein-N(PI)-phosphohistidine-fructose phosphotransferase system transporter activity"/>
    <property type="evidence" value="ECO:0007669"/>
    <property type="project" value="InterPro"/>
</dbReference>
<gene>
    <name evidence="8" type="ORF">C6P37_04920</name>
</gene>
<dbReference type="PANTHER" id="PTHR30505">
    <property type="entry name" value="FRUCTOSE-LIKE PERMEASE"/>
    <property type="match status" value="1"/>
</dbReference>
<evidence type="ECO:0000313" key="8">
    <source>
        <dbReference type="EMBL" id="REJ29786.1"/>
    </source>
</evidence>
<dbReference type="NCBIfam" id="TIGR00829">
    <property type="entry name" value="FRU"/>
    <property type="match status" value="1"/>
</dbReference>
<comment type="caution">
    <text evidence="8">The sequence shown here is derived from an EMBL/GenBank/DDBJ whole genome shotgun (WGS) entry which is preliminary data.</text>
</comment>
<proteinExistence type="predicted"/>
<keyword evidence="6" id="KW-0418">Kinase</keyword>
<dbReference type="SUPFAM" id="SSF52794">
    <property type="entry name" value="PTS system IIB component-like"/>
    <property type="match status" value="1"/>
</dbReference>
<organism evidence="8 9">
    <name type="scientific">Caldibacillus debilis</name>
    <dbReference type="NCBI Taxonomy" id="301148"/>
    <lineage>
        <taxon>Bacteria</taxon>
        <taxon>Bacillati</taxon>
        <taxon>Bacillota</taxon>
        <taxon>Bacilli</taxon>
        <taxon>Bacillales</taxon>
        <taxon>Bacillaceae</taxon>
        <taxon>Caldibacillus</taxon>
    </lineage>
</organism>
<dbReference type="GO" id="GO:0005886">
    <property type="term" value="C:plasma membrane"/>
    <property type="evidence" value="ECO:0007669"/>
    <property type="project" value="TreeGrafter"/>
</dbReference>
<protein>
    <submittedName>
        <fullName evidence="8">PTS fructose transporter subunit IIBC</fullName>
    </submittedName>
</protein>
<dbReference type="InterPro" id="IPR050864">
    <property type="entry name" value="Bacterial_PTS_Sugar_Transport"/>
</dbReference>
<name>A0A3E0K7I5_9BACI</name>
<evidence type="ECO:0000256" key="1">
    <source>
        <dbReference type="ARBA" id="ARBA00022448"/>
    </source>
</evidence>
<keyword evidence="5" id="KW-0598">Phosphotransferase system</keyword>
<reference evidence="8 9" key="1">
    <citation type="submission" date="2018-03" db="EMBL/GenBank/DDBJ databases">
        <authorList>
            <person name="Keele B.F."/>
        </authorList>
    </citation>
    <scope>NUCLEOTIDE SEQUENCE [LARGE SCALE GENOMIC DNA]</scope>
    <source>
        <strain evidence="8">ZCTH4_d</strain>
    </source>
</reference>
<evidence type="ECO:0000256" key="6">
    <source>
        <dbReference type="ARBA" id="ARBA00022777"/>
    </source>
</evidence>
<dbReference type="RefSeq" id="WP_276642884.1">
    <property type="nucleotide sequence ID" value="NZ_LZRR01000113.1"/>
</dbReference>
<dbReference type="EMBL" id="QEWE01000013">
    <property type="protein sequence ID" value="REJ29786.1"/>
    <property type="molecule type" value="Genomic_DNA"/>
</dbReference>
<dbReference type="InterPro" id="IPR013011">
    <property type="entry name" value="PTS_EIIB_2"/>
</dbReference>
<keyword evidence="3" id="KW-0762">Sugar transport</keyword>
<dbReference type="PROSITE" id="PS51099">
    <property type="entry name" value="PTS_EIIB_TYPE_2"/>
    <property type="match status" value="1"/>
</dbReference>
<dbReference type="Gene3D" id="3.40.50.2300">
    <property type="match status" value="1"/>
</dbReference>
<keyword evidence="4" id="KW-0808">Transferase</keyword>
<dbReference type="InterPro" id="IPR036095">
    <property type="entry name" value="PTS_EIIB-like_sf"/>
</dbReference>
<evidence type="ECO:0000256" key="5">
    <source>
        <dbReference type="ARBA" id="ARBA00022683"/>
    </source>
</evidence>
<evidence type="ECO:0000259" key="7">
    <source>
        <dbReference type="PROSITE" id="PS51099"/>
    </source>
</evidence>
<dbReference type="Pfam" id="PF02302">
    <property type="entry name" value="PTS_IIB"/>
    <property type="match status" value="1"/>
</dbReference>
<dbReference type="InterPro" id="IPR003501">
    <property type="entry name" value="PTS_EIIB_2/3"/>
</dbReference>
<accession>A0A3E0K7I5</accession>
<dbReference type="GO" id="GO:0009401">
    <property type="term" value="P:phosphoenolpyruvate-dependent sugar phosphotransferase system"/>
    <property type="evidence" value="ECO:0007669"/>
    <property type="project" value="UniProtKB-KW"/>
</dbReference>
<dbReference type="AlphaFoldDB" id="A0A3E0K7I5"/>
<evidence type="ECO:0000256" key="3">
    <source>
        <dbReference type="ARBA" id="ARBA00022597"/>
    </source>
</evidence>
<dbReference type="InterPro" id="IPR003353">
    <property type="entry name" value="PTS_IIB_fruc"/>
</dbReference>
<keyword evidence="2" id="KW-0597">Phosphoprotein</keyword>
<dbReference type="CDD" id="cd05569">
    <property type="entry name" value="PTS_IIB_fructose"/>
    <property type="match status" value="1"/>
</dbReference>
<evidence type="ECO:0000313" key="9">
    <source>
        <dbReference type="Proteomes" id="UP000257014"/>
    </source>
</evidence>
<feature type="domain" description="PTS EIIB type-2" evidence="7">
    <location>
        <begin position="1"/>
        <end position="104"/>
    </location>
</feature>
<dbReference type="GO" id="GO:0090563">
    <property type="term" value="F:protein-phosphocysteine-sugar phosphotransferase activity"/>
    <property type="evidence" value="ECO:0007669"/>
    <property type="project" value="TreeGrafter"/>
</dbReference>
<keyword evidence="1" id="KW-0813">Transport</keyword>
<dbReference type="GO" id="GO:0016301">
    <property type="term" value="F:kinase activity"/>
    <property type="evidence" value="ECO:0007669"/>
    <property type="project" value="UniProtKB-KW"/>
</dbReference>
<dbReference type="PANTHER" id="PTHR30505:SF0">
    <property type="entry name" value="FRUCTOSE-LIKE PTS SYSTEM EIIBC COMPONENT-RELATED"/>
    <property type="match status" value="1"/>
</dbReference>
<evidence type="ECO:0000256" key="2">
    <source>
        <dbReference type="ARBA" id="ARBA00022553"/>
    </source>
</evidence>
<evidence type="ECO:0000256" key="4">
    <source>
        <dbReference type="ARBA" id="ARBA00022679"/>
    </source>
</evidence>